<dbReference type="Proteomes" id="UP000093000">
    <property type="component" value="Unassembled WGS sequence"/>
</dbReference>
<dbReference type="SUPFAM" id="SSF48350">
    <property type="entry name" value="GTPase activation domain, GAP"/>
    <property type="match status" value="1"/>
</dbReference>
<evidence type="ECO:0000256" key="1">
    <source>
        <dbReference type="ARBA" id="ARBA00022468"/>
    </source>
</evidence>
<feature type="domain" description="Ras-GAP" evidence="3">
    <location>
        <begin position="268"/>
        <end position="474"/>
    </location>
</feature>
<dbReference type="InParanoid" id="A0A1C7NHE0"/>
<dbReference type="AlphaFoldDB" id="A0A1C7NHE0"/>
<protein>
    <submittedName>
        <fullName evidence="4">Putative Ras GTPase-activating-like protein ngap</fullName>
    </submittedName>
</protein>
<dbReference type="Pfam" id="PF00168">
    <property type="entry name" value="C2"/>
    <property type="match status" value="1"/>
</dbReference>
<evidence type="ECO:0000313" key="4">
    <source>
        <dbReference type="EMBL" id="OBZ88410.1"/>
    </source>
</evidence>
<dbReference type="EMBL" id="LUGH01000154">
    <property type="protein sequence ID" value="OBZ88410.1"/>
    <property type="molecule type" value="Genomic_DNA"/>
</dbReference>
<dbReference type="GO" id="GO:0005096">
    <property type="term" value="F:GTPase activator activity"/>
    <property type="evidence" value="ECO:0007669"/>
    <property type="project" value="UniProtKB-KW"/>
</dbReference>
<dbReference type="InterPro" id="IPR039360">
    <property type="entry name" value="Ras_GTPase"/>
</dbReference>
<accession>A0A1C7NHE0</accession>
<gene>
    <name evidence="4" type="primary">ngap</name>
    <name evidence="4" type="ORF">A0J61_03548</name>
</gene>
<dbReference type="SUPFAM" id="SSF49562">
    <property type="entry name" value="C2 domain (Calcium/lipid-binding domain, CaLB)"/>
    <property type="match status" value="1"/>
</dbReference>
<reference evidence="4 5" key="1">
    <citation type="submission" date="2016-03" db="EMBL/GenBank/DDBJ databases">
        <title>Choanephora cucurbitarum.</title>
        <authorList>
            <person name="Min B."/>
            <person name="Park H."/>
            <person name="Park J.-H."/>
            <person name="Shin H.-D."/>
            <person name="Choi I.-G."/>
        </authorList>
    </citation>
    <scope>NUCLEOTIDE SEQUENCE [LARGE SCALE GENOMIC DNA]</scope>
    <source>
        <strain evidence="4 5">KUS-F28377</strain>
    </source>
</reference>
<feature type="domain" description="C2" evidence="2">
    <location>
        <begin position="79"/>
        <end position="199"/>
    </location>
</feature>
<dbReference type="PANTHER" id="PTHR10194">
    <property type="entry name" value="RAS GTPASE-ACTIVATING PROTEINS"/>
    <property type="match status" value="1"/>
</dbReference>
<keyword evidence="1" id="KW-0343">GTPase activation</keyword>
<evidence type="ECO:0000313" key="5">
    <source>
        <dbReference type="Proteomes" id="UP000093000"/>
    </source>
</evidence>
<dbReference type="PROSITE" id="PS50004">
    <property type="entry name" value="C2"/>
    <property type="match status" value="1"/>
</dbReference>
<sequence length="604" mass="69645">MQTEKVDNTFFHLPLQLGSLSTQDIYPFSDSINQMKYCIVIRSKPSETYHLLTASKLQRDTWIHRLKSCCKSDGSSKFLLSGIDRPLTNTSSKTMCSLSIRIAEARKLLVSHKDSDHNEMYCDIVVDHEIRGLTGSSRKSPTVSWKEEFHFSDTAKIKNGLTINIYTKNNKNDRESLYGMVCLPISRINTGYTMQEEWYEIRRENKQRTFASSLASLGTSNISYGQIRIGVLLEQFEVYSLDYYRPLINALAEFRHDIIYEIARKSSDLQTLAKCLLRIYEGMGMTLTWIKSLIDYEVSCLNTDDVNTLFRGNSFFTKVLDNYMRMSGKEFLEEALQHTIEKICKFGLHIEVEPSRIKNFSQESALANCSKLFVYVRALWEDIEKAKFKCPIELRRIFGHLQAAIVRKFNLSTNTLDRQHQLARYTCVSGFVFLRWICPAIISPKLFGLVQDHPDTKTCRTLTLIAKCLMTLASHSSIEQTAREPWMVLLNEFVQSNTHQFINFINFISVRSFKRDDTLAGTSTQTKQEVSLHFIDLALELAQFSSWCLHECNTPNLITYACQSIHQRDTVDYRKKSRPKPWRYGDGFLTKGNETYVCSPSVAK</sequence>
<dbReference type="InterPro" id="IPR000008">
    <property type="entry name" value="C2_dom"/>
</dbReference>
<dbReference type="PROSITE" id="PS50018">
    <property type="entry name" value="RAS_GTPASE_ACTIV_2"/>
    <property type="match status" value="1"/>
</dbReference>
<evidence type="ECO:0000259" key="2">
    <source>
        <dbReference type="PROSITE" id="PS50004"/>
    </source>
</evidence>
<dbReference type="STRING" id="101091.A0A1C7NHE0"/>
<keyword evidence="5" id="KW-1185">Reference proteome</keyword>
<evidence type="ECO:0000259" key="3">
    <source>
        <dbReference type="PROSITE" id="PS50018"/>
    </source>
</evidence>
<comment type="caution">
    <text evidence="4">The sequence shown here is derived from an EMBL/GenBank/DDBJ whole genome shotgun (WGS) entry which is preliminary data.</text>
</comment>
<dbReference type="Pfam" id="PF00616">
    <property type="entry name" value="RasGAP"/>
    <property type="match status" value="1"/>
</dbReference>
<proteinExistence type="predicted"/>
<dbReference type="OrthoDB" id="775356at2759"/>
<dbReference type="PANTHER" id="PTHR10194:SF60">
    <property type="entry name" value="RAS GTPASE-ACTIVATING PROTEIN RASKOL"/>
    <property type="match status" value="1"/>
</dbReference>
<name>A0A1C7NHE0_9FUNG</name>
<organism evidence="4 5">
    <name type="scientific">Choanephora cucurbitarum</name>
    <dbReference type="NCBI Taxonomy" id="101091"/>
    <lineage>
        <taxon>Eukaryota</taxon>
        <taxon>Fungi</taxon>
        <taxon>Fungi incertae sedis</taxon>
        <taxon>Mucoromycota</taxon>
        <taxon>Mucoromycotina</taxon>
        <taxon>Mucoromycetes</taxon>
        <taxon>Mucorales</taxon>
        <taxon>Mucorineae</taxon>
        <taxon>Choanephoraceae</taxon>
        <taxon>Choanephoroideae</taxon>
        <taxon>Choanephora</taxon>
    </lineage>
</organism>
<dbReference type="SMART" id="SM00323">
    <property type="entry name" value="RasGAP"/>
    <property type="match status" value="1"/>
</dbReference>
<dbReference type="InterPro" id="IPR008936">
    <property type="entry name" value="Rho_GTPase_activation_prot"/>
</dbReference>
<dbReference type="Gene3D" id="1.10.506.10">
    <property type="entry name" value="GTPase Activation - p120gap, domain 1"/>
    <property type="match status" value="2"/>
</dbReference>
<dbReference type="InterPro" id="IPR035892">
    <property type="entry name" value="C2_domain_sf"/>
</dbReference>
<dbReference type="InterPro" id="IPR001936">
    <property type="entry name" value="RasGAP_dom"/>
</dbReference>
<dbReference type="SMART" id="SM00239">
    <property type="entry name" value="C2"/>
    <property type="match status" value="1"/>
</dbReference>
<dbReference type="Gene3D" id="2.60.40.150">
    <property type="entry name" value="C2 domain"/>
    <property type="match status" value="1"/>
</dbReference>